<feature type="transmembrane region" description="Helical" evidence="1">
    <location>
        <begin position="78"/>
        <end position="100"/>
    </location>
</feature>
<evidence type="ECO:0000313" key="3">
    <source>
        <dbReference type="Proteomes" id="UP000008068"/>
    </source>
</evidence>
<keyword evidence="1" id="KW-0812">Transmembrane</keyword>
<protein>
    <submittedName>
        <fullName evidence="2">Uncharacterized protein</fullName>
    </submittedName>
</protein>
<dbReference type="HOGENOM" id="CLU_2294162_0_0_1"/>
<gene>
    <name evidence="2" type="ORF">CAEBREN_20577</name>
</gene>
<dbReference type="EMBL" id="GL379790">
    <property type="protein sequence ID" value="EGT49454.1"/>
    <property type="molecule type" value="Genomic_DNA"/>
</dbReference>
<dbReference type="AlphaFoldDB" id="G0MDK0"/>
<organism evidence="3">
    <name type="scientific">Caenorhabditis brenneri</name>
    <name type="common">Nematode worm</name>
    <dbReference type="NCBI Taxonomy" id="135651"/>
    <lineage>
        <taxon>Eukaryota</taxon>
        <taxon>Metazoa</taxon>
        <taxon>Ecdysozoa</taxon>
        <taxon>Nematoda</taxon>
        <taxon>Chromadorea</taxon>
        <taxon>Rhabditida</taxon>
        <taxon>Rhabditina</taxon>
        <taxon>Rhabditomorpha</taxon>
        <taxon>Rhabditoidea</taxon>
        <taxon>Rhabditidae</taxon>
        <taxon>Peloderinae</taxon>
        <taxon>Caenorhabditis</taxon>
    </lineage>
</organism>
<sequence>MFDQRITTKVFHENKYYSPLAMMYYEKLSDEDKKSIQRHFDVICEWYAESDNYKKDTKELDYIYCCEHFGHCGMSTGMIILIVFLVLGVLASGAAAFCFFL</sequence>
<evidence type="ECO:0000313" key="2">
    <source>
        <dbReference type="EMBL" id="EGT49454.1"/>
    </source>
</evidence>
<proteinExistence type="predicted"/>
<dbReference type="InParanoid" id="G0MDK0"/>
<name>G0MDK0_CAEBE</name>
<evidence type="ECO:0000256" key="1">
    <source>
        <dbReference type="SAM" id="Phobius"/>
    </source>
</evidence>
<accession>G0MDK0</accession>
<keyword evidence="1" id="KW-1133">Transmembrane helix</keyword>
<keyword evidence="1" id="KW-0472">Membrane</keyword>
<dbReference type="Proteomes" id="UP000008068">
    <property type="component" value="Unassembled WGS sequence"/>
</dbReference>
<reference evidence="3" key="1">
    <citation type="submission" date="2011-07" db="EMBL/GenBank/DDBJ databases">
        <authorList>
            <consortium name="Caenorhabditis brenneri Sequencing and Analysis Consortium"/>
            <person name="Wilson R.K."/>
        </authorList>
    </citation>
    <scope>NUCLEOTIDE SEQUENCE [LARGE SCALE GENOMIC DNA]</scope>
    <source>
        <strain evidence="3">PB2801</strain>
    </source>
</reference>
<keyword evidence="3" id="KW-1185">Reference proteome</keyword>